<organism evidence="1 2">
    <name type="scientific">Melastoma candidum</name>
    <dbReference type="NCBI Taxonomy" id="119954"/>
    <lineage>
        <taxon>Eukaryota</taxon>
        <taxon>Viridiplantae</taxon>
        <taxon>Streptophyta</taxon>
        <taxon>Embryophyta</taxon>
        <taxon>Tracheophyta</taxon>
        <taxon>Spermatophyta</taxon>
        <taxon>Magnoliopsida</taxon>
        <taxon>eudicotyledons</taxon>
        <taxon>Gunneridae</taxon>
        <taxon>Pentapetalae</taxon>
        <taxon>rosids</taxon>
        <taxon>malvids</taxon>
        <taxon>Myrtales</taxon>
        <taxon>Melastomataceae</taxon>
        <taxon>Melastomatoideae</taxon>
        <taxon>Melastomateae</taxon>
        <taxon>Melastoma</taxon>
    </lineage>
</organism>
<protein>
    <submittedName>
        <fullName evidence="1">Uncharacterized protein</fullName>
    </submittedName>
</protein>
<sequence length="335" mass="36217">MADEWDLSAIVRSCGAVASPSADTSTSSPSDMDNPLSCLASLTFDEDAEGSFASLSPATSAAPLDELEALYRSFFPATSNAVPNPTLGGSVSSLTAPIPSWNNPALSVPQPLTYPWHDPQRPRADPPILPAVRPQAPNSKAKKRKTQPKSVCHFTGETLSSDPWAWRKYGQKPIKGSPYPRSYYRCSSSKACMARKQVERSGDDPNIFVVMYTGEHSHPLPTHRNSLAGSTRNKYSSLSSSSSPQKKPAPAAASDNPDLSPVTPLPSPGLEDTANSENNDDVFASMMDEDDFDLAGDDWLIPNMGMSEEILAEYRHVSDDPGQGQTQRIPQQQKH</sequence>
<comment type="caution">
    <text evidence="1">The sequence shown here is derived from an EMBL/GenBank/DDBJ whole genome shotgun (WGS) entry which is preliminary data.</text>
</comment>
<name>A0ACB9RWD7_9MYRT</name>
<keyword evidence="2" id="KW-1185">Reference proteome</keyword>
<dbReference type="Proteomes" id="UP001057402">
    <property type="component" value="Chromosome 3"/>
</dbReference>
<reference evidence="2" key="1">
    <citation type="journal article" date="2023" name="Front. Plant Sci.">
        <title>Chromosomal-level genome assembly of Melastoma candidum provides insights into trichome evolution.</title>
        <authorList>
            <person name="Zhong Y."/>
            <person name="Wu W."/>
            <person name="Sun C."/>
            <person name="Zou P."/>
            <person name="Liu Y."/>
            <person name="Dai S."/>
            <person name="Zhou R."/>
        </authorList>
    </citation>
    <scope>NUCLEOTIDE SEQUENCE [LARGE SCALE GENOMIC DNA]</scope>
</reference>
<accession>A0ACB9RWD7</accession>
<proteinExistence type="predicted"/>
<dbReference type="EMBL" id="CM042882">
    <property type="protein sequence ID" value="KAI4383139.1"/>
    <property type="molecule type" value="Genomic_DNA"/>
</dbReference>
<evidence type="ECO:0000313" key="2">
    <source>
        <dbReference type="Proteomes" id="UP001057402"/>
    </source>
</evidence>
<evidence type="ECO:0000313" key="1">
    <source>
        <dbReference type="EMBL" id="KAI4383139.1"/>
    </source>
</evidence>
<gene>
    <name evidence="1" type="ORF">MLD38_009015</name>
</gene>